<name>A0ABP9DPR8_9GAMM</name>
<gene>
    <name evidence="2" type="ORF">GCM10023332_04520</name>
</gene>
<keyword evidence="3" id="KW-1185">Reference proteome</keyword>
<comment type="caution">
    <text evidence="2">The sequence shown here is derived from an EMBL/GenBank/DDBJ whole genome shotgun (WGS) entry which is preliminary data.</text>
</comment>
<evidence type="ECO:0000313" key="2">
    <source>
        <dbReference type="EMBL" id="GAA4855990.1"/>
    </source>
</evidence>
<dbReference type="EMBL" id="BAABJY010000001">
    <property type="protein sequence ID" value="GAA4855990.1"/>
    <property type="molecule type" value="Genomic_DNA"/>
</dbReference>
<evidence type="ECO:0000313" key="3">
    <source>
        <dbReference type="Proteomes" id="UP001501323"/>
    </source>
</evidence>
<organism evidence="2 3">
    <name type="scientific">Luteimonas vadosa</name>
    <dbReference type="NCBI Taxonomy" id="1165507"/>
    <lineage>
        <taxon>Bacteria</taxon>
        <taxon>Pseudomonadati</taxon>
        <taxon>Pseudomonadota</taxon>
        <taxon>Gammaproteobacteria</taxon>
        <taxon>Lysobacterales</taxon>
        <taxon>Lysobacteraceae</taxon>
        <taxon>Luteimonas</taxon>
    </lineage>
</organism>
<reference evidence="3" key="1">
    <citation type="journal article" date="2019" name="Int. J. Syst. Evol. Microbiol.">
        <title>The Global Catalogue of Microorganisms (GCM) 10K type strain sequencing project: providing services to taxonomists for standard genome sequencing and annotation.</title>
        <authorList>
            <consortium name="The Broad Institute Genomics Platform"/>
            <consortium name="The Broad Institute Genome Sequencing Center for Infectious Disease"/>
            <person name="Wu L."/>
            <person name="Ma J."/>
        </authorList>
    </citation>
    <scope>NUCLEOTIDE SEQUENCE [LARGE SCALE GENOMIC DNA]</scope>
    <source>
        <strain evidence="3">JCM 18392</strain>
    </source>
</reference>
<proteinExistence type="predicted"/>
<accession>A0ABP9DPR8</accession>
<feature type="region of interest" description="Disordered" evidence="1">
    <location>
        <begin position="18"/>
        <end position="61"/>
    </location>
</feature>
<evidence type="ECO:0000256" key="1">
    <source>
        <dbReference type="SAM" id="MobiDB-lite"/>
    </source>
</evidence>
<protein>
    <submittedName>
        <fullName evidence="2">Uncharacterized protein</fullName>
    </submittedName>
</protein>
<dbReference type="Proteomes" id="UP001501323">
    <property type="component" value="Unassembled WGS sequence"/>
</dbReference>
<sequence length="105" mass="11115">MPVPTDPVRPAACVRHRAPLSARVGSPRARGPRAIEGQSCDHPPAPASGAQHGETMKPLSQRTCQAELASRQAYRGIPLRWPAARVASRNGCLVNAMPSQSALMA</sequence>